<evidence type="ECO:0008006" key="2">
    <source>
        <dbReference type="Google" id="ProtNLM"/>
    </source>
</evidence>
<proteinExistence type="predicted"/>
<name>A0A8D9BB65_9HEMI</name>
<dbReference type="EMBL" id="HBUF01625472">
    <property type="protein sequence ID" value="CAG6781984.1"/>
    <property type="molecule type" value="Transcribed_RNA"/>
</dbReference>
<reference evidence="1" key="1">
    <citation type="submission" date="2021-05" db="EMBL/GenBank/DDBJ databases">
        <authorList>
            <person name="Alioto T."/>
            <person name="Alioto T."/>
            <person name="Gomez Garrido J."/>
        </authorList>
    </citation>
    <scope>NUCLEOTIDE SEQUENCE</scope>
</reference>
<dbReference type="AlphaFoldDB" id="A0A8D9BB65"/>
<accession>A0A8D9BB65</accession>
<protein>
    <recommendedName>
        <fullName evidence="2">Reverse transcriptase domain-containing protein</fullName>
    </recommendedName>
</protein>
<organism evidence="1">
    <name type="scientific">Cacopsylla melanoneura</name>
    <dbReference type="NCBI Taxonomy" id="428564"/>
    <lineage>
        <taxon>Eukaryota</taxon>
        <taxon>Metazoa</taxon>
        <taxon>Ecdysozoa</taxon>
        <taxon>Arthropoda</taxon>
        <taxon>Hexapoda</taxon>
        <taxon>Insecta</taxon>
        <taxon>Pterygota</taxon>
        <taxon>Neoptera</taxon>
        <taxon>Paraneoptera</taxon>
        <taxon>Hemiptera</taxon>
        <taxon>Sternorrhyncha</taxon>
        <taxon>Psylloidea</taxon>
        <taxon>Psyllidae</taxon>
        <taxon>Psyllinae</taxon>
        <taxon>Cacopsylla</taxon>
    </lineage>
</organism>
<evidence type="ECO:0000313" key="1">
    <source>
        <dbReference type="EMBL" id="CAG6781984.1"/>
    </source>
</evidence>
<sequence length="353" mass="40939">MRSCEREVRAFVDLNIHSGLRSWSQVFVFELREPEPLIFGKRSWSRSQSFYRRLRSPAINSNFSTIKHSGYLLYADDLKIYKSISKPSDIALLQSDLNSIQLWLNKNKLSFCPQKCEYVQFTRKRTTIPSSYTINNVPLKLQVHKKDLGVTFSKNLSFNDHIENVALSSLKILGFVMRTLHRVDDPDSFLLLYKSLVLSKLSYASVVWMPTTGTYRHLLETVQASFCRRLFFRLNGFYPVYPEGISYSDLREHLSLPSIESHHKITSLQILHRIMNNRIDSMDLVSDVCLVVPSIRTRALNNVSLFYIPNNSFTSISPLYQILKLYNRYHRQLDLSLTFDGFARAVVGVAEFN</sequence>
<dbReference type="PANTHER" id="PTHR33332">
    <property type="entry name" value="REVERSE TRANSCRIPTASE DOMAIN-CONTAINING PROTEIN"/>
    <property type="match status" value="1"/>
</dbReference>